<evidence type="ECO:0000313" key="2">
    <source>
        <dbReference type="Proteomes" id="UP000190188"/>
    </source>
</evidence>
<dbReference type="RefSeq" id="WP_078501304.1">
    <property type="nucleotide sequence ID" value="NZ_MSZX01000009.1"/>
</dbReference>
<dbReference type="STRING" id="1324314.BVG16_21765"/>
<comment type="caution">
    <text evidence="1">The sequence shown here is derived from an EMBL/GenBank/DDBJ whole genome shotgun (WGS) entry which is preliminary data.</text>
</comment>
<gene>
    <name evidence="1" type="ORF">BVG16_21765</name>
</gene>
<keyword evidence="2" id="KW-1185">Reference proteome</keyword>
<dbReference type="AlphaFoldDB" id="A0A1T2X5R8"/>
<evidence type="ECO:0000313" key="1">
    <source>
        <dbReference type="EMBL" id="OPA75229.1"/>
    </source>
</evidence>
<name>A0A1T2X5R8_9BACL</name>
<dbReference type="OrthoDB" id="2960956at2"/>
<sequence>MGAKILDSLCLTDQADYIDVMHAILKHRGWMTCSRAMLSGMTVSSFRFTVHRRLTAESTTAYNWMAEHFLAADFVGITASQAAGFQFEPTFPLYQKQAISDIKRSIDRGIGAVIWKDQFVIVVGYDDERKLLYYADGTSPTNGTLPYIEWGRNRSPYWYYQVFEERLAMDELAIYRESLLQAIYKWETHDLMLPESDYACGRAGYDAMADAMHSSEYDGNGVCEIIRYYASAKKDIYEYTTVLQKIWPELKSAVEAYDELAQIFETMVEMTLSIDATQKFAAPQVRTMIHLLMNAKQKEETAIEQIKILVRETINNRFNDIGLR</sequence>
<organism evidence="1 2">
    <name type="scientific">Paenibacillus selenitireducens</name>
    <dbReference type="NCBI Taxonomy" id="1324314"/>
    <lineage>
        <taxon>Bacteria</taxon>
        <taxon>Bacillati</taxon>
        <taxon>Bacillota</taxon>
        <taxon>Bacilli</taxon>
        <taxon>Bacillales</taxon>
        <taxon>Paenibacillaceae</taxon>
        <taxon>Paenibacillus</taxon>
    </lineage>
</organism>
<dbReference type="EMBL" id="MSZX01000009">
    <property type="protein sequence ID" value="OPA75229.1"/>
    <property type="molecule type" value="Genomic_DNA"/>
</dbReference>
<proteinExistence type="predicted"/>
<protein>
    <submittedName>
        <fullName evidence="1">Uncharacterized protein</fullName>
    </submittedName>
</protein>
<dbReference type="Proteomes" id="UP000190188">
    <property type="component" value="Unassembled WGS sequence"/>
</dbReference>
<reference evidence="1 2" key="1">
    <citation type="submission" date="2017-01" db="EMBL/GenBank/DDBJ databases">
        <title>Genome analysis of Paenibacillus selenitrireducens ES3-24.</title>
        <authorList>
            <person name="Xu D."/>
            <person name="Yao R."/>
            <person name="Zheng S."/>
        </authorList>
    </citation>
    <scope>NUCLEOTIDE SEQUENCE [LARGE SCALE GENOMIC DNA]</scope>
    <source>
        <strain evidence="1 2">ES3-24</strain>
    </source>
</reference>
<accession>A0A1T2X5R8</accession>